<evidence type="ECO:0000313" key="10">
    <source>
        <dbReference type="Proteomes" id="UP000019402"/>
    </source>
</evidence>
<dbReference type="RefSeq" id="WP_044212100.1">
    <property type="nucleotide sequence ID" value="NZ_BAMD01000004.1"/>
</dbReference>
<dbReference type="Gene3D" id="3.40.720.10">
    <property type="entry name" value="Alkaline Phosphatase, subunit A"/>
    <property type="match status" value="1"/>
</dbReference>
<evidence type="ECO:0000256" key="6">
    <source>
        <dbReference type="ARBA" id="ARBA00022837"/>
    </source>
</evidence>
<dbReference type="eggNOG" id="COG3119">
    <property type="taxonomic scope" value="Bacteria"/>
</dbReference>
<name>W7YH49_9BACT</name>
<keyword evidence="3" id="KW-0479">Metal-binding</keyword>
<dbReference type="EMBL" id="BAMD01000004">
    <property type="protein sequence ID" value="GAF01929.1"/>
    <property type="molecule type" value="Genomic_DNA"/>
</dbReference>
<reference evidence="9 10" key="1">
    <citation type="journal article" date="2014" name="Genome Announc.">
        <title>Draft Genome Sequence of Cytophaga fermentans JCM 21142T, a Facultative Anaerobe Isolated from Marine Mud.</title>
        <authorList>
            <person name="Starns D."/>
            <person name="Oshima K."/>
            <person name="Suda W."/>
            <person name="Iino T."/>
            <person name="Yuki M."/>
            <person name="Inoue J."/>
            <person name="Kitamura K."/>
            <person name="Iida T."/>
            <person name="Darby A."/>
            <person name="Hattori M."/>
            <person name="Ohkuma M."/>
        </authorList>
    </citation>
    <scope>NUCLEOTIDE SEQUENCE [LARGE SCALE GENOMIC DNA]</scope>
    <source>
        <strain evidence="9 10">JCM 21142</strain>
    </source>
</reference>
<keyword evidence="5" id="KW-0378">Hydrolase</keyword>
<dbReference type="AlphaFoldDB" id="W7YH49"/>
<dbReference type="OrthoDB" id="9765065at2"/>
<feature type="signal peptide" evidence="7">
    <location>
        <begin position="1"/>
        <end position="19"/>
    </location>
</feature>
<dbReference type="InterPro" id="IPR050738">
    <property type="entry name" value="Sulfatase"/>
</dbReference>
<evidence type="ECO:0000256" key="4">
    <source>
        <dbReference type="ARBA" id="ARBA00022729"/>
    </source>
</evidence>
<dbReference type="STRING" id="869213.GCA_000517085_01545"/>
<protein>
    <submittedName>
        <fullName evidence="9">Arylsulfatase</fullName>
    </submittedName>
</protein>
<keyword evidence="6" id="KW-0106">Calcium</keyword>
<dbReference type="PROSITE" id="PS51257">
    <property type="entry name" value="PROKAR_LIPOPROTEIN"/>
    <property type="match status" value="1"/>
</dbReference>
<dbReference type="SUPFAM" id="SSF53649">
    <property type="entry name" value="Alkaline phosphatase-like"/>
    <property type="match status" value="1"/>
</dbReference>
<evidence type="ECO:0000256" key="5">
    <source>
        <dbReference type="ARBA" id="ARBA00022801"/>
    </source>
</evidence>
<proteinExistence type="inferred from homology"/>
<keyword evidence="4 7" id="KW-0732">Signal</keyword>
<evidence type="ECO:0000256" key="3">
    <source>
        <dbReference type="ARBA" id="ARBA00022723"/>
    </source>
</evidence>
<evidence type="ECO:0000259" key="8">
    <source>
        <dbReference type="Pfam" id="PF00884"/>
    </source>
</evidence>
<dbReference type="GO" id="GO:0046872">
    <property type="term" value="F:metal ion binding"/>
    <property type="evidence" value="ECO:0007669"/>
    <property type="project" value="UniProtKB-KW"/>
</dbReference>
<dbReference type="InterPro" id="IPR000917">
    <property type="entry name" value="Sulfatase_N"/>
</dbReference>
<evidence type="ECO:0000256" key="7">
    <source>
        <dbReference type="SAM" id="SignalP"/>
    </source>
</evidence>
<dbReference type="PANTHER" id="PTHR42693:SF42">
    <property type="entry name" value="ARYLSULFATASE G"/>
    <property type="match status" value="1"/>
</dbReference>
<dbReference type="CDD" id="cd16144">
    <property type="entry name" value="ARS_like"/>
    <property type="match status" value="1"/>
</dbReference>
<organism evidence="9 10">
    <name type="scientific">Saccharicrinis fermentans DSM 9555 = JCM 21142</name>
    <dbReference type="NCBI Taxonomy" id="869213"/>
    <lineage>
        <taxon>Bacteria</taxon>
        <taxon>Pseudomonadati</taxon>
        <taxon>Bacteroidota</taxon>
        <taxon>Bacteroidia</taxon>
        <taxon>Marinilabiliales</taxon>
        <taxon>Marinilabiliaceae</taxon>
        <taxon>Saccharicrinis</taxon>
    </lineage>
</organism>
<dbReference type="InterPro" id="IPR017850">
    <property type="entry name" value="Alkaline_phosphatase_core_sf"/>
</dbReference>
<dbReference type="Gene3D" id="3.30.1120.10">
    <property type="match status" value="1"/>
</dbReference>
<dbReference type="InterPro" id="IPR024607">
    <property type="entry name" value="Sulfatase_CS"/>
</dbReference>
<dbReference type="Proteomes" id="UP000019402">
    <property type="component" value="Unassembled WGS sequence"/>
</dbReference>
<dbReference type="PROSITE" id="PS00149">
    <property type="entry name" value="SULFATASE_2"/>
    <property type="match status" value="1"/>
</dbReference>
<sequence length="476" mass="53867">MQRSLISFIFIFFLLYACRANQPSSLPNIVFIVVDDLGYSDVGYMKQKSKIHTPNIDLLVKEGMVFTDAYASAPVCSPTRASLTTGKYPATLKLTCHIPGMGMEKYLNKLNKGKKLKEAYFLDHLPTEEVTFAEVLKEHGYVTGYIGKWHLGGEGSIYTKDGIVNSAYHPDKQGFDVNIGGCAYGQPKKYFDPYQNGTIQDRKEGEYLTDRLGDEAVNFIERNKQKTFFLNLATYTVHTPLAAPKENVDKYNGNKYFAMIEKLDQNVGKVMAKLKELDLLKNTMVVFYSDNGGLWGNPPLKGKKGTLYEGGIRVPMVVNYYGKIEPGSSCHVPVTSVDFFPTFIELAGFSVSNYPQVEGQSLLPLFYQKGHFPDRAIYWHFPHHRKEGLSMGAAIREGDWKLIKEFETEELFLFNLPQDLGEKINLSAKYPAKSRELLRKLEKWQQKVNAEMPEVNETFNTNDAIELCGEINVPLK</sequence>
<evidence type="ECO:0000256" key="2">
    <source>
        <dbReference type="ARBA" id="ARBA00008779"/>
    </source>
</evidence>
<dbReference type="PANTHER" id="PTHR42693">
    <property type="entry name" value="ARYLSULFATASE FAMILY MEMBER"/>
    <property type="match status" value="1"/>
</dbReference>
<comment type="caution">
    <text evidence="9">The sequence shown here is derived from an EMBL/GenBank/DDBJ whole genome shotgun (WGS) entry which is preliminary data.</text>
</comment>
<feature type="chain" id="PRO_5004904333" evidence="7">
    <location>
        <begin position="20"/>
        <end position="476"/>
    </location>
</feature>
<evidence type="ECO:0000256" key="1">
    <source>
        <dbReference type="ARBA" id="ARBA00001913"/>
    </source>
</evidence>
<accession>W7YH49</accession>
<keyword evidence="10" id="KW-1185">Reference proteome</keyword>
<comment type="similarity">
    <text evidence="2">Belongs to the sulfatase family.</text>
</comment>
<dbReference type="GO" id="GO:0004065">
    <property type="term" value="F:arylsulfatase activity"/>
    <property type="evidence" value="ECO:0007669"/>
    <property type="project" value="TreeGrafter"/>
</dbReference>
<dbReference type="Pfam" id="PF00884">
    <property type="entry name" value="Sulfatase"/>
    <property type="match status" value="1"/>
</dbReference>
<gene>
    <name evidence="9" type="ORF">JCM21142_1552</name>
</gene>
<feature type="domain" description="Sulfatase N-terminal" evidence="8">
    <location>
        <begin position="27"/>
        <end position="348"/>
    </location>
</feature>
<evidence type="ECO:0000313" key="9">
    <source>
        <dbReference type="EMBL" id="GAF01929.1"/>
    </source>
</evidence>
<comment type="cofactor">
    <cofactor evidence="1">
        <name>Ca(2+)</name>
        <dbReference type="ChEBI" id="CHEBI:29108"/>
    </cofactor>
</comment>